<keyword evidence="9" id="KW-1185">Reference proteome</keyword>
<evidence type="ECO:0000256" key="2">
    <source>
        <dbReference type="ARBA" id="ARBA00023015"/>
    </source>
</evidence>
<name>A0A507R1C3_MONPU</name>
<keyword evidence="4" id="KW-0804">Transcription</keyword>
<evidence type="ECO:0000256" key="6">
    <source>
        <dbReference type="SAM" id="MobiDB-lite"/>
    </source>
</evidence>
<dbReference type="Pfam" id="PF04082">
    <property type="entry name" value="Fungal_trans"/>
    <property type="match status" value="1"/>
</dbReference>
<feature type="compositionally biased region" description="Low complexity" evidence="6">
    <location>
        <begin position="76"/>
        <end position="87"/>
    </location>
</feature>
<dbReference type="Pfam" id="PF00172">
    <property type="entry name" value="Zn_clus"/>
    <property type="match status" value="1"/>
</dbReference>
<evidence type="ECO:0000313" key="8">
    <source>
        <dbReference type="EMBL" id="TQB74383.1"/>
    </source>
</evidence>
<feature type="region of interest" description="Disordered" evidence="6">
    <location>
        <begin position="62"/>
        <end position="121"/>
    </location>
</feature>
<dbReference type="SMART" id="SM00066">
    <property type="entry name" value="GAL4"/>
    <property type="match status" value="1"/>
</dbReference>
<evidence type="ECO:0000256" key="5">
    <source>
        <dbReference type="ARBA" id="ARBA00023242"/>
    </source>
</evidence>
<comment type="caution">
    <text evidence="8">The sequence shown here is derived from an EMBL/GenBank/DDBJ whole genome shotgun (WGS) entry which is preliminary data.</text>
</comment>
<dbReference type="Gene3D" id="4.10.240.10">
    <property type="entry name" value="Zn(2)-C6 fungal-type DNA-binding domain"/>
    <property type="match status" value="1"/>
</dbReference>
<dbReference type="PROSITE" id="PS50048">
    <property type="entry name" value="ZN2_CY6_FUNGAL_2"/>
    <property type="match status" value="1"/>
</dbReference>
<dbReference type="CDD" id="cd00067">
    <property type="entry name" value="GAL4"/>
    <property type="match status" value="1"/>
</dbReference>
<evidence type="ECO:0000259" key="7">
    <source>
        <dbReference type="PROSITE" id="PS50048"/>
    </source>
</evidence>
<keyword evidence="5" id="KW-0539">Nucleus</keyword>
<evidence type="ECO:0000256" key="4">
    <source>
        <dbReference type="ARBA" id="ARBA00023163"/>
    </source>
</evidence>
<feature type="region of interest" description="Disordered" evidence="6">
    <location>
        <begin position="587"/>
        <end position="608"/>
    </location>
</feature>
<dbReference type="SMART" id="SM00906">
    <property type="entry name" value="Fungal_trans"/>
    <property type="match status" value="1"/>
</dbReference>
<dbReference type="InterPro" id="IPR052761">
    <property type="entry name" value="Fungal_Detox/Toxin_TFs"/>
</dbReference>
<dbReference type="GO" id="GO:0000981">
    <property type="term" value="F:DNA-binding transcription factor activity, RNA polymerase II-specific"/>
    <property type="evidence" value="ECO:0007669"/>
    <property type="project" value="InterPro"/>
</dbReference>
<keyword evidence="2" id="KW-0805">Transcription regulation</keyword>
<protein>
    <recommendedName>
        <fullName evidence="7">Zn(2)-C6 fungal-type domain-containing protein</fullName>
    </recommendedName>
</protein>
<proteinExistence type="predicted"/>
<feature type="compositionally biased region" description="Low complexity" evidence="6">
    <location>
        <begin position="587"/>
        <end position="604"/>
    </location>
</feature>
<dbReference type="CDD" id="cd12148">
    <property type="entry name" value="fungal_TF_MHR"/>
    <property type="match status" value="1"/>
</dbReference>
<dbReference type="STRING" id="5098.A0A507R1C3"/>
<dbReference type="SUPFAM" id="SSF57701">
    <property type="entry name" value="Zn2/Cys6 DNA-binding domain"/>
    <property type="match status" value="1"/>
</dbReference>
<gene>
    <name evidence="8" type="ORF">MPDQ_004876</name>
</gene>
<dbReference type="AlphaFoldDB" id="A0A507R1C3"/>
<keyword evidence="3" id="KW-0238">DNA-binding</keyword>
<accession>A0A507R1C3</accession>
<reference evidence="8 9" key="1">
    <citation type="submission" date="2019-06" db="EMBL/GenBank/DDBJ databases">
        <title>Wine fermentation using esterase from Monascus purpureus.</title>
        <authorList>
            <person name="Geng C."/>
            <person name="Zhang Y."/>
        </authorList>
    </citation>
    <scope>NUCLEOTIDE SEQUENCE [LARGE SCALE GENOMIC DNA]</scope>
    <source>
        <strain evidence="8">HQ1</strain>
    </source>
</reference>
<keyword evidence="1" id="KW-0479">Metal-binding</keyword>
<dbReference type="Proteomes" id="UP000319663">
    <property type="component" value="Unassembled WGS sequence"/>
</dbReference>
<dbReference type="EMBL" id="VIFY01000032">
    <property type="protein sequence ID" value="TQB74383.1"/>
    <property type="molecule type" value="Genomic_DNA"/>
</dbReference>
<dbReference type="GO" id="GO:0006351">
    <property type="term" value="P:DNA-templated transcription"/>
    <property type="evidence" value="ECO:0007669"/>
    <property type="project" value="InterPro"/>
</dbReference>
<evidence type="ECO:0000313" key="9">
    <source>
        <dbReference type="Proteomes" id="UP000319663"/>
    </source>
</evidence>
<evidence type="ECO:0000256" key="3">
    <source>
        <dbReference type="ARBA" id="ARBA00023125"/>
    </source>
</evidence>
<dbReference type="PANTHER" id="PTHR47425:SF3">
    <property type="entry name" value="ZN(II)2CYS6 TRANSCRIPTION FACTOR (EUROFUNG)"/>
    <property type="match status" value="1"/>
</dbReference>
<dbReference type="InterPro" id="IPR001138">
    <property type="entry name" value="Zn2Cys6_DnaBD"/>
</dbReference>
<organism evidence="8 9">
    <name type="scientific">Monascus purpureus</name>
    <name type="common">Red mold</name>
    <name type="synonym">Monascus anka</name>
    <dbReference type="NCBI Taxonomy" id="5098"/>
    <lineage>
        <taxon>Eukaryota</taxon>
        <taxon>Fungi</taxon>
        <taxon>Dikarya</taxon>
        <taxon>Ascomycota</taxon>
        <taxon>Pezizomycotina</taxon>
        <taxon>Eurotiomycetes</taxon>
        <taxon>Eurotiomycetidae</taxon>
        <taxon>Eurotiales</taxon>
        <taxon>Aspergillaceae</taxon>
        <taxon>Monascus</taxon>
    </lineage>
</organism>
<dbReference type="GO" id="GO:0003677">
    <property type="term" value="F:DNA binding"/>
    <property type="evidence" value="ECO:0007669"/>
    <property type="project" value="UniProtKB-KW"/>
</dbReference>
<feature type="domain" description="Zn(2)-C6 fungal-type" evidence="7">
    <location>
        <begin position="11"/>
        <end position="43"/>
    </location>
</feature>
<feature type="compositionally biased region" description="Basic and acidic residues" evidence="6">
    <location>
        <begin position="99"/>
        <end position="121"/>
    </location>
</feature>
<dbReference type="InterPro" id="IPR007219">
    <property type="entry name" value="XnlR_reg_dom"/>
</dbReference>
<dbReference type="GO" id="GO:0008270">
    <property type="term" value="F:zinc ion binding"/>
    <property type="evidence" value="ECO:0007669"/>
    <property type="project" value="InterPro"/>
</dbReference>
<evidence type="ECO:0000256" key="1">
    <source>
        <dbReference type="ARBA" id="ARBA00022723"/>
    </source>
</evidence>
<dbReference type="PANTHER" id="PTHR47425">
    <property type="entry name" value="FARB-RELATED"/>
    <property type="match status" value="1"/>
</dbReference>
<dbReference type="InterPro" id="IPR036864">
    <property type="entry name" value="Zn2-C6_fun-type_DNA-bd_sf"/>
</dbReference>
<sequence length="667" mass="74866">MSGRRHRSAVACQSCRRRKVRCSLTVTGVPCIGCAQDRVECVVDARAKLQRRVPMRCLSSLNNVSPREGSWPPRPSSSSFHNGSSNSQAIRIPSPRPRVLHDEGTPADRERHGEQDTIQDEERNGIEIAAAILGKPERAGQVPFYTSDQIGLTSALNICSPERTLPRHFLIPSYISTSLSDDDREYLDRKGVFTLPGNEACASLLRAYFYHVHPIMPVVEVDHFLNNFHAGRLQEQNILLVWCVFFAAVNFIPVSICQHEGYECRKAMKTAMYSRAKCMYNNGGERDKIVLLQSSLLLGFWHSGMDEHIEPWYWTGIAVSLCQALGLHCDPDSTRYNASITDRQRHLWRRLWWSCFFRDRWLGLTLGRPVRINLNDCDMPMPSAADLLSSVDGLSQEIVDAFLPGDLQQMAQYWVLLIKMSKVLGDVLALNYRAFRPRPLLEQVEALESEIMQCRPPDKYELGLSRPAIFYQYHLQLHYQALLITFYRPYGAEVPDGLHSAYHEEWQHRMRLHADAAASRTNDIVEALAQENLLNFAGPMTLSKLNMCMMVMEEFQKVYSAASILRGIFTKAIQHLCPEDAVNATTSTVDSTSSATSSSKTGTSKAVCTADVTTTETSAPGNRISPVTLPLEGNLDVSGIISNDSIVDVLMDEASIFNFWGTLGPMN</sequence>
<dbReference type="PROSITE" id="PS00463">
    <property type="entry name" value="ZN2_CY6_FUNGAL_1"/>
    <property type="match status" value="1"/>
</dbReference>